<organism evidence="1 2">
    <name type="scientific">Phyllobacterium sophorae</name>
    <dbReference type="NCBI Taxonomy" id="1520277"/>
    <lineage>
        <taxon>Bacteria</taxon>
        <taxon>Pseudomonadati</taxon>
        <taxon>Pseudomonadota</taxon>
        <taxon>Alphaproteobacteria</taxon>
        <taxon>Hyphomicrobiales</taxon>
        <taxon>Phyllobacteriaceae</taxon>
        <taxon>Phyllobacterium</taxon>
    </lineage>
</organism>
<protein>
    <submittedName>
        <fullName evidence="1">Cytoplasmic protein</fullName>
    </submittedName>
</protein>
<dbReference type="EMBL" id="PGGM01000013">
    <property type="protein sequence ID" value="PSH61394.1"/>
    <property type="molecule type" value="Genomic_DNA"/>
</dbReference>
<accession>A0A2P7B4J5</accession>
<comment type="caution">
    <text evidence="1">The sequence shown here is derived from an EMBL/GenBank/DDBJ whole genome shotgun (WGS) entry which is preliminary data.</text>
</comment>
<dbReference type="Proteomes" id="UP000241764">
    <property type="component" value="Unassembled WGS sequence"/>
</dbReference>
<name>A0A2P7B4J5_9HYPH</name>
<evidence type="ECO:0000313" key="2">
    <source>
        <dbReference type="Proteomes" id="UP000241764"/>
    </source>
</evidence>
<dbReference type="OrthoDB" id="8451274at2"/>
<reference evidence="2" key="1">
    <citation type="submission" date="2017-11" db="EMBL/GenBank/DDBJ databases">
        <authorList>
            <person name="Kuznetsova I."/>
            <person name="Sazanova A."/>
            <person name="Chirak E."/>
            <person name="Safronova V."/>
            <person name="Willems A."/>
        </authorList>
    </citation>
    <scope>NUCLEOTIDE SEQUENCE [LARGE SCALE GENOMIC DNA]</scope>
    <source>
        <strain evidence="2">CCBAU 03422</strain>
    </source>
</reference>
<keyword evidence="2" id="KW-1185">Reference proteome</keyword>
<gene>
    <name evidence="1" type="ORF">CU103_23850</name>
</gene>
<evidence type="ECO:0000313" key="1">
    <source>
        <dbReference type="EMBL" id="PSH61394.1"/>
    </source>
</evidence>
<sequence length="95" mass="10939">MSAIEWNKQKSAFLAAKDEAQNQARQRIALQFLCGEDLDAVLAHDDESKSRICRRLKRLIERERLKGFKGHWSYDLNRHIGLKQALESLKASISS</sequence>
<dbReference type="RefSeq" id="WP_106666513.1">
    <property type="nucleotide sequence ID" value="NZ_PGGM01000013.1"/>
</dbReference>
<dbReference type="AlphaFoldDB" id="A0A2P7B4J5"/>
<proteinExistence type="predicted"/>